<dbReference type="GO" id="GO:0005576">
    <property type="term" value="C:extracellular region"/>
    <property type="evidence" value="ECO:0007669"/>
    <property type="project" value="UniProtKB-SubCell"/>
</dbReference>
<comment type="subcellular location">
    <subcellularLocation>
        <location evidence="1">Secreted</location>
    </subcellularLocation>
</comment>
<keyword evidence="5" id="KW-0325">Glycoprotein</keyword>
<evidence type="ECO:0000259" key="7">
    <source>
        <dbReference type="PROSITE" id="PS50240"/>
    </source>
</evidence>
<dbReference type="PRINTS" id="PR00722">
    <property type="entry name" value="CHYMOTRYPSIN"/>
</dbReference>
<dbReference type="CDD" id="cd00190">
    <property type="entry name" value="Tryp_SPc"/>
    <property type="match status" value="1"/>
</dbReference>
<evidence type="ECO:0000256" key="6">
    <source>
        <dbReference type="RuleBase" id="RU363034"/>
    </source>
</evidence>
<dbReference type="Pfam" id="PF00089">
    <property type="entry name" value="Trypsin"/>
    <property type="match status" value="1"/>
</dbReference>
<dbReference type="SMART" id="SM00020">
    <property type="entry name" value="Tryp_SPc"/>
    <property type="match status" value="1"/>
</dbReference>
<dbReference type="PROSITE" id="PS50240">
    <property type="entry name" value="TRYPSIN_DOM"/>
    <property type="match status" value="1"/>
</dbReference>
<keyword evidence="6" id="KW-0720">Serine protease</keyword>
<dbReference type="PANTHER" id="PTHR24260">
    <property type="match status" value="1"/>
</dbReference>
<dbReference type="GO" id="GO:0004252">
    <property type="term" value="F:serine-type endopeptidase activity"/>
    <property type="evidence" value="ECO:0007669"/>
    <property type="project" value="InterPro"/>
</dbReference>
<dbReference type="Proteomes" id="UP000092443">
    <property type="component" value="Unplaced"/>
</dbReference>
<evidence type="ECO:0000256" key="5">
    <source>
        <dbReference type="ARBA" id="ARBA00023180"/>
    </source>
</evidence>
<keyword evidence="8" id="KW-1185">Reference proteome</keyword>
<dbReference type="GO" id="GO:0006508">
    <property type="term" value="P:proteolysis"/>
    <property type="evidence" value="ECO:0007669"/>
    <property type="project" value="UniProtKB-KW"/>
</dbReference>
<dbReference type="InterPro" id="IPR018114">
    <property type="entry name" value="TRYPSIN_HIS"/>
</dbReference>
<dbReference type="AlphaFoldDB" id="A0A9C5YTP8"/>
<gene>
    <name evidence="9" type="primary">LOC119636650</name>
</gene>
<reference evidence="9" key="1">
    <citation type="submission" date="2025-08" db="UniProtKB">
        <authorList>
            <consortium name="RefSeq"/>
        </authorList>
    </citation>
    <scope>IDENTIFICATION</scope>
    <source>
        <tissue evidence="9">Whole body pupa</tissue>
    </source>
</reference>
<protein>
    <submittedName>
        <fullName evidence="9">Serine protease snake-like isoform X1</fullName>
    </submittedName>
</protein>
<dbReference type="KEGG" id="gfs:119636650"/>
<keyword evidence="6" id="KW-0378">Hydrolase</keyword>
<dbReference type="InterPro" id="IPR001254">
    <property type="entry name" value="Trypsin_dom"/>
</dbReference>
<dbReference type="PROSITE" id="PS00135">
    <property type="entry name" value="TRYPSIN_SER"/>
    <property type="match status" value="1"/>
</dbReference>
<dbReference type="FunFam" id="2.40.10.10:FF:000054">
    <property type="entry name" value="Complement C1r subcomponent"/>
    <property type="match status" value="1"/>
</dbReference>
<dbReference type="GeneID" id="119636650"/>
<dbReference type="InterPro" id="IPR009003">
    <property type="entry name" value="Peptidase_S1_PA"/>
</dbReference>
<evidence type="ECO:0000313" key="9">
    <source>
        <dbReference type="RefSeq" id="XP_037888075.1"/>
    </source>
</evidence>
<evidence type="ECO:0000256" key="3">
    <source>
        <dbReference type="ARBA" id="ARBA00022729"/>
    </source>
</evidence>
<keyword evidence="3" id="KW-0732">Signal</keyword>
<sequence length="481" mass="53424">MKTLFFFVMSRFVKFYIWIFSNLIYVKESATIPATDCLSQSGIVFQMEDWDNCTLNDGQQPGKCVPLEECPEALRKWDTEHIYPKTCYFIKNQQIVCCNLTERDNDQQKKKDKQSIVFRPLSKGCANVNPNVPALASPTLVADAPAIGVPAISHGLPVGIDEFPFMAVLGWPLNVGDSIWYRCGAVLITHRYVLTAAHCAELGGAPPTVVRLGGTSLTDSTIYDVKIKRFIKHPEYNATSIYHDIALVELEDVRHDISVFQGCLWLENGIPDNNVIALGYGHTSFAGQSSDQLLKASLMVIPNEECEKYYQTDRDVASSGLADTHLCAGDPEHSRDTCQGDSGGPLVMDTGKFIVGITSFGFGCAGAAPSIYTRVSSYIDWIEEVIWPGCLAQTHTCTCMNPSYVEVHEIIPQSLSAPRSVTGTFRFGFDVHERILNNGVPNTSKWVAKGLKRHWPDYGFIFKVHGCMQSRSISNIWRVLD</sequence>
<organism evidence="8 9">
    <name type="scientific">Glossina fuscipes</name>
    <dbReference type="NCBI Taxonomy" id="7396"/>
    <lineage>
        <taxon>Eukaryota</taxon>
        <taxon>Metazoa</taxon>
        <taxon>Ecdysozoa</taxon>
        <taxon>Arthropoda</taxon>
        <taxon>Hexapoda</taxon>
        <taxon>Insecta</taxon>
        <taxon>Pterygota</taxon>
        <taxon>Neoptera</taxon>
        <taxon>Endopterygota</taxon>
        <taxon>Diptera</taxon>
        <taxon>Brachycera</taxon>
        <taxon>Muscomorpha</taxon>
        <taxon>Hippoboscoidea</taxon>
        <taxon>Glossinidae</taxon>
        <taxon>Glossina</taxon>
    </lineage>
</organism>
<dbReference type="PROSITE" id="PS00134">
    <property type="entry name" value="TRYPSIN_HIS"/>
    <property type="match status" value="1"/>
</dbReference>
<dbReference type="RefSeq" id="XP_037888075.1">
    <property type="nucleotide sequence ID" value="XM_038032147.1"/>
</dbReference>
<proteinExistence type="predicted"/>
<dbReference type="InterPro" id="IPR001314">
    <property type="entry name" value="Peptidase_S1A"/>
</dbReference>
<evidence type="ECO:0000256" key="2">
    <source>
        <dbReference type="ARBA" id="ARBA00022525"/>
    </source>
</evidence>
<evidence type="ECO:0000256" key="4">
    <source>
        <dbReference type="ARBA" id="ARBA00023157"/>
    </source>
</evidence>
<feature type="domain" description="Peptidase S1" evidence="7">
    <location>
        <begin position="152"/>
        <end position="387"/>
    </location>
</feature>
<dbReference type="Gene3D" id="2.40.10.10">
    <property type="entry name" value="Trypsin-like serine proteases"/>
    <property type="match status" value="1"/>
</dbReference>
<name>A0A9C5YTP8_9MUSC</name>
<dbReference type="InterPro" id="IPR051333">
    <property type="entry name" value="CLIP_Serine_Protease"/>
</dbReference>
<dbReference type="PANTHER" id="PTHR24260:SF135">
    <property type="entry name" value="CLIP DOMAIN-CONTAINING SERINE PROTEASE-RELATED"/>
    <property type="match status" value="1"/>
</dbReference>
<keyword evidence="6" id="KW-0645">Protease</keyword>
<accession>A0A9C5YTP8</accession>
<dbReference type="SUPFAM" id="SSF50494">
    <property type="entry name" value="Trypsin-like serine proteases"/>
    <property type="match status" value="1"/>
</dbReference>
<dbReference type="InterPro" id="IPR033116">
    <property type="entry name" value="TRYPSIN_SER"/>
</dbReference>
<evidence type="ECO:0000256" key="1">
    <source>
        <dbReference type="ARBA" id="ARBA00004613"/>
    </source>
</evidence>
<keyword evidence="4" id="KW-1015">Disulfide bond</keyword>
<evidence type="ECO:0000313" key="8">
    <source>
        <dbReference type="Proteomes" id="UP000092443"/>
    </source>
</evidence>
<dbReference type="InterPro" id="IPR043504">
    <property type="entry name" value="Peptidase_S1_PA_chymotrypsin"/>
</dbReference>
<keyword evidence="2" id="KW-0964">Secreted</keyword>